<evidence type="ECO:0000256" key="4">
    <source>
        <dbReference type="ARBA" id="ARBA00023125"/>
    </source>
</evidence>
<sequence length="131" mass="14917">MDQMNSIYKVCEVGETMDVKYSMVCSLHFSPQDFREKSVSCSDGKKRQLLRPDAVPSKFPWCGSKPLPYHPPLMNKRNEPAINPEELLSMNNVTCVKDLRERIPKFGLSSNVLMESRGGILTFIHVQRGKT</sequence>
<dbReference type="Pfam" id="PF05485">
    <property type="entry name" value="THAP"/>
    <property type="match status" value="1"/>
</dbReference>
<name>A0A7T8QUZ7_CALRO</name>
<dbReference type="GO" id="GO:0008270">
    <property type="term" value="F:zinc ion binding"/>
    <property type="evidence" value="ECO:0007669"/>
    <property type="project" value="UniProtKB-KW"/>
</dbReference>
<protein>
    <submittedName>
        <fullName evidence="6">THAP domaincontaining protein 5like</fullName>
    </submittedName>
</protein>
<evidence type="ECO:0000256" key="3">
    <source>
        <dbReference type="ARBA" id="ARBA00022833"/>
    </source>
</evidence>
<dbReference type="OrthoDB" id="7331812at2759"/>
<gene>
    <name evidence="6" type="ORF">FKW44_000535</name>
</gene>
<evidence type="ECO:0000313" key="6">
    <source>
        <dbReference type="EMBL" id="QQP56016.1"/>
    </source>
</evidence>
<accession>A0A7T8QUZ7</accession>
<evidence type="ECO:0000259" key="5">
    <source>
        <dbReference type="Pfam" id="PF05485"/>
    </source>
</evidence>
<dbReference type="GO" id="GO:0003677">
    <property type="term" value="F:DNA binding"/>
    <property type="evidence" value="ECO:0007669"/>
    <property type="project" value="UniProtKB-KW"/>
</dbReference>
<keyword evidence="1" id="KW-0479">Metal-binding</keyword>
<keyword evidence="7" id="KW-1185">Reference proteome</keyword>
<dbReference type="InterPro" id="IPR006612">
    <property type="entry name" value="THAP_Znf"/>
</dbReference>
<dbReference type="EMBL" id="CP045890">
    <property type="protein sequence ID" value="QQP56016.1"/>
    <property type="molecule type" value="Genomic_DNA"/>
</dbReference>
<keyword evidence="4" id="KW-0238">DNA-binding</keyword>
<keyword evidence="2" id="KW-0863">Zinc-finger</keyword>
<organism evidence="6 7">
    <name type="scientific">Caligus rogercresseyi</name>
    <name type="common">Sea louse</name>
    <dbReference type="NCBI Taxonomy" id="217165"/>
    <lineage>
        <taxon>Eukaryota</taxon>
        <taxon>Metazoa</taxon>
        <taxon>Ecdysozoa</taxon>
        <taxon>Arthropoda</taxon>
        <taxon>Crustacea</taxon>
        <taxon>Multicrustacea</taxon>
        <taxon>Hexanauplia</taxon>
        <taxon>Copepoda</taxon>
        <taxon>Siphonostomatoida</taxon>
        <taxon>Caligidae</taxon>
        <taxon>Caligus</taxon>
    </lineage>
</organism>
<dbReference type="AlphaFoldDB" id="A0A7T8QUZ7"/>
<dbReference type="SUPFAM" id="SSF57716">
    <property type="entry name" value="Glucocorticoid receptor-like (DNA-binding domain)"/>
    <property type="match status" value="1"/>
</dbReference>
<dbReference type="Proteomes" id="UP000595437">
    <property type="component" value="Chromosome 1"/>
</dbReference>
<evidence type="ECO:0000313" key="7">
    <source>
        <dbReference type="Proteomes" id="UP000595437"/>
    </source>
</evidence>
<keyword evidence="3" id="KW-0862">Zinc</keyword>
<feature type="domain" description="THAP-type" evidence="5">
    <location>
        <begin position="20"/>
        <end position="59"/>
    </location>
</feature>
<evidence type="ECO:0000256" key="2">
    <source>
        <dbReference type="ARBA" id="ARBA00022771"/>
    </source>
</evidence>
<feature type="non-terminal residue" evidence="6">
    <location>
        <position position="131"/>
    </location>
</feature>
<proteinExistence type="predicted"/>
<evidence type="ECO:0000256" key="1">
    <source>
        <dbReference type="ARBA" id="ARBA00022723"/>
    </source>
</evidence>
<reference evidence="7" key="1">
    <citation type="submission" date="2021-01" db="EMBL/GenBank/DDBJ databases">
        <title>Caligus Genome Assembly.</title>
        <authorList>
            <person name="Gallardo-Escarate C."/>
        </authorList>
    </citation>
    <scope>NUCLEOTIDE SEQUENCE [LARGE SCALE GENOMIC DNA]</scope>
</reference>